<dbReference type="VEuPathDB" id="TrichDB:TRFO_33965"/>
<feature type="coiled-coil region" evidence="1">
    <location>
        <begin position="102"/>
        <end position="129"/>
    </location>
</feature>
<organism evidence="2 3">
    <name type="scientific">Tritrichomonas foetus</name>
    <dbReference type="NCBI Taxonomy" id="1144522"/>
    <lineage>
        <taxon>Eukaryota</taxon>
        <taxon>Metamonada</taxon>
        <taxon>Parabasalia</taxon>
        <taxon>Tritrichomonadida</taxon>
        <taxon>Tritrichomonadidae</taxon>
        <taxon>Tritrichomonas</taxon>
    </lineage>
</organism>
<dbReference type="Proteomes" id="UP000179807">
    <property type="component" value="Unassembled WGS sequence"/>
</dbReference>
<dbReference type="PANTHER" id="PTHR23159">
    <property type="entry name" value="CENTROSOMAL PROTEIN 2"/>
    <property type="match status" value="1"/>
</dbReference>
<comment type="caution">
    <text evidence="2">The sequence shown here is derived from an EMBL/GenBank/DDBJ whole genome shotgun (WGS) entry which is preliminary data.</text>
</comment>
<sequence length="870" mass="101823">MSEGKDVQKMEKKLNKSEELNKELQDKIKALQSENQKISEKCQSIEKELDKVKTDSKEKELFIKKVDELSHRICRIIEEKKDNQEKYTESLTYDRDFFRSKISELSADLQIAKESVEDLKRIIHMQEQEKKDEACKFACEMEKLKKNEQDALEAAGDYFHTYFPSIKSLKDHCQMNPVVNNKPTQKSKPFTPFDADVVHKNDEKKIKKQICKIHCLKRQLEDAKQSSSCFEALNMALTSDNEKLRKELCCLKCKDETSCLKLELEKSQRQTKELEASLQRNIASCAEKEANHRNEIAKLQQQIEVEIEKSQKTQELKTKINEQRLTIENHKLDTKNLHDKINHLTDLQAQQVVQIAKLEAENVNKDEKISSLKSKIKSLTQIPATVEVQPKVHWDQVSSPEIPKDLQKGLAEIIENNLMPIEPKIKSILKTTCAYYSAHQQNLEQFQQKFKTKFHKQQKSMASFIAELGRITLNRVIDFEEFFESNDIQSDMMTGVKKLISNNKNLEVQIRQIQNNLPYDQISILNEKTKAKEQELEELKQQNKNLMKQITKRMVVLSFQTNEIFQCENDAKVLHENIQQKADQINEFENQIKVLNETKSSVERKFEQIKKHYNESQSKLFGCQKEIERLKKTISDKEFQISELNKKLRNKTVDDITVRVKKANKEREFLVDELHKIKNENEMKLEYENTISCLKERVKFLQQELDDIQNGQSSFNQLNEILREIDHGCEMTQNEISILREQNSIVPDKLPSEENSKVEEFEKMKAKLIASEEKASKLEIKLKKIQKLIPKVDKDSAESSEKIKQLEEKVKLLQKQIEDERKSFISKVKEAKLESIKEYKVLVDQLSKRCSNQKNTIEALSKELKVNRRA</sequence>
<dbReference type="PANTHER" id="PTHR23159:SF31">
    <property type="entry name" value="CENTROSOME-ASSOCIATED PROTEIN CEP250 ISOFORM X1"/>
    <property type="match status" value="1"/>
</dbReference>
<gene>
    <name evidence="2" type="ORF">TRFO_33965</name>
</gene>
<feature type="coiled-coil region" evidence="1">
    <location>
        <begin position="761"/>
        <end position="863"/>
    </location>
</feature>
<proteinExistence type="predicted"/>
<feature type="coiled-coil region" evidence="1">
    <location>
        <begin position="7"/>
        <end position="55"/>
    </location>
</feature>
<evidence type="ECO:0000313" key="2">
    <source>
        <dbReference type="EMBL" id="OHS99555.1"/>
    </source>
</evidence>
<protein>
    <submittedName>
        <fullName evidence="2">Uncharacterized protein</fullName>
    </submittedName>
</protein>
<dbReference type="EMBL" id="MLAK01000999">
    <property type="protein sequence ID" value="OHS99555.1"/>
    <property type="molecule type" value="Genomic_DNA"/>
</dbReference>
<keyword evidence="3" id="KW-1185">Reference proteome</keyword>
<evidence type="ECO:0000313" key="3">
    <source>
        <dbReference type="Proteomes" id="UP000179807"/>
    </source>
</evidence>
<dbReference type="GeneID" id="94844094"/>
<dbReference type="AlphaFoldDB" id="A0A1J4JPW0"/>
<accession>A0A1J4JPW0</accession>
<feature type="coiled-coil region" evidence="1">
    <location>
        <begin position="496"/>
        <end position="711"/>
    </location>
</feature>
<dbReference type="RefSeq" id="XP_068352692.1">
    <property type="nucleotide sequence ID" value="XM_068509390.1"/>
</dbReference>
<feature type="coiled-coil region" evidence="1">
    <location>
        <begin position="282"/>
        <end position="316"/>
    </location>
</feature>
<evidence type="ECO:0000256" key="1">
    <source>
        <dbReference type="SAM" id="Coils"/>
    </source>
</evidence>
<keyword evidence="1" id="KW-0175">Coiled coil</keyword>
<name>A0A1J4JPW0_9EUKA</name>
<reference evidence="2" key="1">
    <citation type="submission" date="2016-10" db="EMBL/GenBank/DDBJ databases">
        <authorList>
            <person name="Benchimol M."/>
            <person name="Almeida L.G."/>
            <person name="Vasconcelos A.T."/>
            <person name="Perreira-Neves A."/>
            <person name="Rosa I.A."/>
            <person name="Tasca T."/>
            <person name="Bogo M.R."/>
            <person name="de Souza W."/>
        </authorList>
    </citation>
    <scope>NUCLEOTIDE SEQUENCE [LARGE SCALE GENOMIC DNA]</scope>
    <source>
        <strain evidence="2">K</strain>
    </source>
</reference>